<dbReference type="PANTHER" id="PTHR43311:SF2">
    <property type="entry name" value="GLUTAMATE--TRNA LIGASE, MITOCHONDRIAL-RELATED"/>
    <property type="match status" value="1"/>
</dbReference>
<dbReference type="InterPro" id="IPR020058">
    <property type="entry name" value="Glu/Gln-tRNA-synth_Ib_cat-dom"/>
</dbReference>
<evidence type="ECO:0000256" key="9">
    <source>
        <dbReference type="ARBA" id="ARBA00023146"/>
    </source>
</evidence>
<feature type="signal peptide" evidence="14">
    <location>
        <begin position="1"/>
        <end position="23"/>
    </location>
</feature>
<comment type="caution">
    <text evidence="16">The sequence shown here is derived from an EMBL/GenBank/DDBJ whole genome shotgun (WGS) entry which is preliminary data.</text>
</comment>
<sequence length="815" mass="89120">MTVSTLFLITIMALSQLTNSLLAATSDTSTSASSVSPITSPITFPNAGKNILDLPPRVRFAPSPTGSLHVGGARTALYNWLIAEGARLEGVGSEGSKARFIVRVEDTDLARSTRESEESVLADLKWLGLNFDEGPGSDTEYGPYRQSERSSLYSAVADMLLESGDAYKCFCTQEELEAEREAQLSAGLPPRYGGKWRDAPAAEVEAMEASGAPYTVRFKVREGTRVVIDDMVRGKVSWDAEATVGDFILLRSSGVPVYNFCVAVDDATMGITTVVFFLGLLDALNAPRPRYAHCSLILGSDNQKLSKRHGATSCGQFKDDGYLPDAMVNYLALLGWNDGTDKEVFSREELVESFNMERVNPSGAVFDMDKLNWVNSQHLKAMSVDEVAELVKDQMVMEGICMEDKRDTDSFERLTTAATCLAKQMMMTTKDAAKNARDVLDYKLPNTFEELEGEKRELVEAGNFYMVASKMLEAYDSNKMPRPNSANLMEAFIDQTSNKLITEDNDPGGSGYAYPAAWKVFMKDMAKELGLKGKNLFHPARLAITGEFSGQDVTKQMTLLALASEFGSAVDLGATNVVPLEVRMELLRGFLETVPEEFRVPKKATEVKAENKEGGKGDKAKLGEGGKRDEVREGRGEGGGGGVEYDGPPFSALDVRVGLVKKVWRHEESDKLFCEEVDVGEDSPRLIASGLQGMVEMEEFEGRKVLVVCNLKERKLAGFPSHGMVLCASDEGHGSVRFVDVPTGASVGERVFWGGDMVEDMEEGWKENKVGKKKVFEKMAPFLKTDEYGIATFCGKPIMTKAGPVTSVMRDGNIS</sequence>
<dbReference type="GO" id="GO:0006424">
    <property type="term" value="P:glutamyl-tRNA aminoacylation"/>
    <property type="evidence" value="ECO:0007669"/>
    <property type="project" value="InterPro"/>
</dbReference>
<evidence type="ECO:0000256" key="4">
    <source>
        <dbReference type="ARBA" id="ARBA00022598"/>
    </source>
</evidence>
<dbReference type="FunFam" id="2.40.50.140:FF:000225">
    <property type="entry name" value="tyrosine--tRNA ligase, cytoplasmic"/>
    <property type="match status" value="1"/>
</dbReference>
<keyword evidence="4 12" id="KW-0436">Ligase</keyword>
<dbReference type="CDD" id="cd00808">
    <property type="entry name" value="GluRS_core"/>
    <property type="match status" value="1"/>
</dbReference>
<dbReference type="InterPro" id="IPR004527">
    <property type="entry name" value="Glu-tRNA-ligase_bac/mito"/>
</dbReference>
<feature type="compositionally biased region" description="Basic and acidic residues" evidence="13">
    <location>
        <begin position="605"/>
        <end position="636"/>
    </location>
</feature>
<dbReference type="GO" id="GO:0005739">
    <property type="term" value="C:mitochondrion"/>
    <property type="evidence" value="ECO:0007669"/>
    <property type="project" value="TreeGrafter"/>
</dbReference>
<keyword evidence="7 11" id="KW-0694">RNA-binding</keyword>
<dbReference type="HAMAP" id="MF_00022">
    <property type="entry name" value="Glu_tRNA_synth_type1"/>
    <property type="match status" value="1"/>
</dbReference>
<dbReference type="PROSITE" id="PS50886">
    <property type="entry name" value="TRBD"/>
    <property type="match status" value="1"/>
</dbReference>
<evidence type="ECO:0000256" key="5">
    <source>
        <dbReference type="ARBA" id="ARBA00022741"/>
    </source>
</evidence>
<dbReference type="CDD" id="cd02799">
    <property type="entry name" value="tRNA_bind_EMAP-II_like"/>
    <property type="match status" value="1"/>
</dbReference>
<dbReference type="PROSITE" id="PS00178">
    <property type="entry name" value="AA_TRNA_LIGASE_I"/>
    <property type="match status" value="1"/>
</dbReference>
<evidence type="ECO:0000259" key="15">
    <source>
        <dbReference type="PROSITE" id="PS50886"/>
    </source>
</evidence>
<evidence type="ECO:0000256" key="2">
    <source>
        <dbReference type="ARBA" id="ARBA00012835"/>
    </source>
</evidence>
<dbReference type="SUPFAM" id="SSF48163">
    <property type="entry name" value="An anticodon-binding domain of class I aminoacyl-tRNA synthetases"/>
    <property type="match status" value="1"/>
</dbReference>
<dbReference type="GO" id="GO:0000049">
    <property type="term" value="F:tRNA binding"/>
    <property type="evidence" value="ECO:0007669"/>
    <property type="project" value="UniProtKB-UniRule"/>
</dbReference>
<dbReference type="EMBL" id="BRYA01000091">
    <property type="protein sequence ID" value="GMI38792.1"/>
    <property type="molecule type" value="Genomic_DNA"/>
</dbReference>
<dbReference type="PANTHER" id="PTHR43311">
    <property type="entry name" value="GLUTAMATE--TRNA LIGASE"/>
    <property type="match status" value="1"/>
</dbReference>
<dbReference type="Pfam" id="PF00749">
    <property type="entry name" value="tRNA-synt_1c"/>
    <property type="match status" value="1"/>
</dbReference>
<keyword evidence="14" id="KW-0732">Signal</keyword>
<reference evidence="17" key="1">
    <citation type="journal article" date="2023" name="Commun. Biol.">
        <title>Genome analysis of Parmales, the sister group of diatoms, reveals the evolutionary specialization of diatoms from phago-mixotrophs to photoautotrophs.</title>
        <authorList>
            <person name="Ban H."/>
            <person name="Sato S."/>
            <person name="Yoshikawa S."/>
            <person name="Yamada K."/>
            <person name="Nakamura Y."/>
            <person name="Ichinomiya M."/>
            <person name="Sato N."/>
            <person name="Blanc-Mathieu R."/>
            <person name="Endo H."/>
            <person name="Kuwata A."/>
            <person name="Ogata H."/>
        </authorList>
    </citation>
    <scope>NUCLEOTIDE SEQUENCE [LARGE SCALE GENOMIC DNA]</scope>
</reference>
<dbReference type="AlphaFoldDB" id="A0A9W7G7F4"/>
<evidence type="ECO:0000256" key="1">
    <source>
        <dbReference type="ARBA" id="ARBA00007894"/>
    </source>
</evidence>
<keyword evidence="17" id="KW-1185">Reference proteome</keyword>
<dbReference type="InterPro" id="IPR049940">
    <property type="entry name" value="GluQ/Sye"/>
</dbReference>
<protein>
    <recommendedName>
        <fullName evidence="2">glutamate--tRNA ligase</fullName>
        <ecNumber evidence="2">6.1.1.17</ecNumber>
    </recommendedName>
    <alternativeName>
        <fullName evidence="10">Glutamyl-tRNA synthetase</fullName>
    </alternativeName>
</protein>
<keyword evidence="5 12" id="KW-0547">Nucleotide-binding</keyword>
<keyword evidence="6 12" id="KW-0067">ATP-binding</keyword>
<dbReference type="InterPro" id="IPR020751">
    <property type="entry name" value="aa-tRNA-synth_I_codon-bd_sub2"/>
</dbReference>
<dbReference type="InterPro" id="IPR001412">
    <property type="entry name" value="aa-tRNA-synth_I_CS"/>
</dbReference>
<dbReference type="NCBIfam" id="TIGR00464">
    <property type="entry name" value="gltX_bact"/>
    <property type="match status" value="1"/>
</dbReference>
<dbReference type="Gene3D" id="1.10.10.350">
    <property type="match status" value="1"/>
</dbReference>
<dbReference type="InterPro" id="IPR033910">
    <property type="entry name" value="GluRS_core"/>
</dbReference>
<evidence type="ECO:0000256" key="6">
    <source>
        <dbReference type="ARBA" id="ARBA00022840"/>
    </source>
</evidence>
<name>A0A9W7G7F4_9STRA</name>
<feature type="chain" id="PRO_5040890048" description="glutamate--tRNA ligase" evidence="14">
    <location>
        <begin position="24"/>
        <end position="815"/>
    </location>
</feature>
<evidence type="ECO:0000256" key="12">
    <source>
        <dbReference type="RuleBase" id="RU363037"/>
    </source>
</evidence>
<dbReference type="PRINTS" id="PR00987">
    <property type="entry name" value="TRNASYNTHGLU"/>
</dbReference>
<comment type="similarity">
    <text evidence="1">Belongs to the class-I aminoacyl-tRNA synthetase family. Glutamate--tRNA ligase type 1 subfamily.</text>
</comment>
<dbReference type="InterPro" id="IPR014729">
    <property type="entry name" value="Rossmann-like_a/b/a_fold"/>
</dbReference>
<dbReference type="InterPro" id="IPR012340">
    <property type="entry name" value="NA-bd_OB-fold"/>
</dbReference>
<dbReference type="InterPro" id="IPR045462">
    <property type="entry name" value="aa-tRNA-synth_I_cd-bd"/>
</dbReference>
<evidence type="ECO:0000313" key="17">
    <source>
        <dbReference type="Proteomes" id="UP001165065"/>
    </source>
</evidence>
<dbReference type="Proteomes" id="UP001165065">
    <property type="component" value="Unassembled WGS sequence"/>
</dbReference>
<evidence type="ECO:0000256" key="7">
    <source>
        <dbReference type="ARBA" id="ARBA00022884"/>
    </source>
</evidence>
<dbReference type="SUPFAM" id="SSF50249">
    <property type="entry name" value="Nucleic acid-binding proteins"/>
    <property type="match status" value="1"/>
</dbReference>
<evidence type="ECO:0000256" key="10">
    <source>
        <dbReference type="ARBA" id="ARBA00030865"/>
    </source>
</evidence>
<feature type="domain" description="TRNA-binding" evidence="15">
    <location>
        <begin position="649"/>
        <end position="752"/>
    </location>
</feature>
<evidence type="ECO:0000256" key="3">
    <source>
        <dbReference type="ARBA" id="ARBA00022555"/>
    </source>
</evidence>
<keyword evidence="8 12" id="KW-0648">Protein biosynthesis</keyword>
<dbReference type="GO" id="GO:0004818">
    <property type="term" value="F:glutamate-tRNA ligase activity"/>
    <property type="evidence" value="ECO:0007669"/>
    <property type="project" value="UniProtKB-EC"/>
</dbReference>
<evidence type="ECO:0000256" key="8">
    <source>
        <dbReference type="ARBA" id="ARBA00022917"/>
    </source>
</evidence>
<organism evidence="16 17">
    <name type="scientific">Triparma columacea</name>
    <dbReference type="NCBI Taxonomy" id="722753"/>
    <lineage>
        <taxon>Eukaryota</taxon>
        <taxon>Sar</taxon>
        <taxon>Stramenopiles</taxon>
        <taxon>Ochrophyta</taxon>
        <taxon>Bolidophyceae</taxon>
        <taxon>Parmales</taxon>
        <taxon>Triparmaceae</taxon>
        <taxon>Triparma</taxon>
    </lineage>
</organism>
<dbReference type="Gene3D" id="2.40.50.140">
    <property type="entry name" value="Nucleic acid-binding proteins"/>
    <property type="match status" value="1"/>
</dbReference>
<keyword evidence="3 11" id="KW-0820">tRNA-binding</keyword>
<dbReference type="InterPro" id="IPR000924">
    <property type="entry name" value="Glu/Gln-tRNA-synth"/>
</dbReference>
<dbReference type="Gene3D" id="3.40.50.620">
    <property type="entry name" value="HUPs"/>
    <property type="match status" value="1"/>
</dbReference>
<accession>A0A9W7G7F4</accession>
<dbReference type="EC" id="6.1.1.17" evidence="2"/>
<dbReference type="Pfam" id="PF01588">
    <property type="entry name" value="tRNA_bind"/>
    <property type="match status" value="1"/>
</dbReference>
<dbReference type="GO" id="GO:0005524">
    <property type="term" value="F:ATP binding"/>
    <property type="evidence" value="ECO:0007669"/>
    <property type="project" value="UniProtKB-KW"/>
</dbReference>
<proteinExistence type="inferred from homology"/>
<gene>
    <name evidence="16" type="ORF">TrCOL_g8003</name>
</gene>
<dbReference type="InterPro" id="IPR002547">
    <property type="entry name" value="tRNA-bd_dom"/>
</dbReference>
<feature type="region of interest" description="Disordered" evidence="13">
    <location>
        <begin position="605"/>
        <end position="645"/>
    </location>
</feature>
<dbReference type="Pfam" id="PF19269">
    <property type="entry name" value="Anticodon_2"/>
    <property type="match status" value="1"/>
</dbReference>
<keyword evidence="9 12" id="KW-0030">Aminoacyl-tRNA synthetase</keyword>
<evidence type="ECO:0000256" key="14">
    <source>
        <dbReference type="SAM" id="SignalP"/>
    </source>
</evidence>
<dbReference type="InterPro" id="IPR008925">
    <property type="entry name" value="aa_tRNA-synth_I_cd-bd_sf"/>
</dbReference>
<evidence type="ECO:0000313" key="16">
    <source>
        <dbReference type="EMBL" id="GMI38792.1"/>
    </source>
</evidence>
<dbReference type="SUPFAM" id="SSF52374">
    <property type="entry name" value="Nucleotidylyl transferase"/>
    <property type="match status" value="1"/>
</dbReference>
<evidence type="ECO:0000256" key="11">
    <source>
        <dbReference type="PROSITE-ProRule" id="PRU00209"/>
    </source>
</evidence>
<dbReference type="GO" id="GO:0008270">
    <property type="term" value="F:zinc ion binding"/>
    <property type="evidence" value="ECO:0007669"/>
    <property type="project" value="InterPro"/>
</dbReference>
<evidence type="ECO:0000256" key="13">
    <source>
        <dbReference type="SAM" id="MobiDB-lite"/>
    </source>
</evidence>
<dbReference type="OrthoDB" id="428822at2759"/>